<feature type="binding site" evidence="2">
    <location>
        <begin position="607"/>
        <end position="614"/>
    </location>
    <ligand>
        <name>ATP</name>
        <dbReference type="ChEBI" id="CHEBI:30616"/>
    </ligand>
</feature>
<protein>
    <submittedName>
        <fullName evidence="4">Dc825154-50b6-44b0-9778-9b2fe250d0fa</fullName>
    </submittedName>
</protein>
<reference evidence="4 5" key="1">
    <citation type="submission" date="2018-04" db="EMBL/GenBank/DDBJ databases">
        <authorList>
            <person name="Huttner S."/>
            <person name="Dainat J."/>
        </authorList>
    </citation>
    <scope>NUCLEOTIDE SEQUENCE [LARGE SCALE GENOMIC DNA]</scope>
</reference>
<dbReference type="GO" id="GO:0005524">
    <property type="term" value="F:ATP binding"/>
    <property type="evidence" value="ECO:0007669"/>
    <property type="project" value="UniProtKB-KW"/>
</dbReference>
<evidence type="ECO:0000313" key="4">
    <source>
        <dbReference type="EMBL" id="SPQ17648.1"/>
    </source>
</evidence>
<feature type="domain" description="Fido" evidence="3">
    <location>
        <begin position="505"/>
        <end position="664"/>
    </location>
</feature>
<evidence type="ECO:0000313" key="5">
    <source>
        <dbReference type="Proteomes" id="UP000289323"/>
    </source>
</evidence>
<dbReference type="Pfam" id="PF07992">
    <property type="entry name" value="Pyr_redox_2"/>
    <property type="match status" value="1"/>
</dbReference>
<name>A0A3S4EWD3_9PEZI</name>
<evidence type="ECO:0000256" key="1">
    <source>
        <dbReference type="PIRSR" id="PIRSR640198-1"/>
    </source>
</evidence>
<dbReference type="EMBL" id="OUUZ01000001">
    <property type="protein sequence ID" value="SPQ17648.1"/>
    <property type="molecule type" value="Genomic_DNA"/>
</dbReference>
<dbReference type="PANTHER" id="PTHR13504">
    <property type="entry name" value="FIDO DOMAIN-CONTAINING PROTEIN DDB_G0283145"/>
    <property type="match status" value="1"/>
</dbReference>
<organism evidence="4 5">
    <name type="scientific">Thermothielavioides terrestris</name>
    <dbReference type="NCBI Taxonomy" id="2587410"/>
    <lineage>
        <taxon>Eukaryota</taxon>
        <taxon>Fungi</taxon>
        <taxon>Dikarya</taxon>
        <taxon>Ascomycota</taxon>
        <taxon>Pezizomycotina</taxon>
        <taxon>Sordariomycetes</taxon>
        <taxon>Sordariomycetidae</taxon>
        <taxon>Sordariales</taxon>
        <taxon>Chaetomiaceae</taxon>
        <taxon>Thermothielavioides</taxon>
    </lineage>
</organism>
<proteinExistence type="predicted"/>
<evidence type="ECO:0000256" key="2">
    <source>
        <dbReference type="PIRSR" id="PIRSR640198-2"/>
    </source>
</evidence>
<accession>A0A3S4EWD3</accession>
<dbReference type="Gene3D" id="3.50.50.60">
    <property type="entry name" value="FAD/NAD(P)-binding domain"/>
    <property type="match status" value="2"/>
</dbReference>
<dbReference type="AlphaFoldDB" id="A0A3S4EWD3"/>
<dbReference type="Pfam" id="PF02661">
    <property type="entry name" value="Fic"/>
    <property type="match status" value="1"/>
</dbReference>
<dbReference type="PRINTS" id="PR00469">
    <property type="entry name" value="PNDRDTASEII"/>
</dbReference>
<dbReference type="SUPFAM" id="SSF140931">
    <property type="entry name" value="Fic-like"/>
    <property type="match status" value="1"/>
</dbReference>
<keyword evidence="2" id="KW-0547">Nucleotide-binding</keyword>
<dbReference type="PRINTS" id="PR00368">
    <property type="entry name" value="FADPNR"/>
</dbReference>
<feature type="active site" evidence="1">
    <location>
        <position position="603"/>
    </location>
</feature>
<dbReference type="PANTHER" id="PTHR13504:SF38">
    <property type="entry name" value="FIDO DOMAIN-CONTAINING PROTEIN"/>
    <property type="match status" value="1"/>
</dbReference>
<dbReference type="InterPro" id="IPR036597">
    <property type="entry name" value="Fido-like_dom_sf"/>
</dbReference>
<dbReference type="PROSITE" id="PS51459">
    <property type="entry name" value="FIDO"/>
    <property type="match status" value="1"/>
</dbReference>
<gene>
    <name evidence="4" type="ORF">TT172_LOCUS67</name>
</gene>
<keyword evidence="2" id="KW-0067">ATP-binding</keyword>
<dbReference type="Proteomes" id="UP000289323">
    <property type="component" value="Unassembled WGS sequence"/>
</dbReference>
<dbReference type="Gene3D" id="1.10.3290.10">
    <property type="entry name" value="Fido-like domain"/>
    <property type="match status" value="1"/>
</dbReference>
<dbReference type="InterPro" id="IPR003812">
    <property type="entry name" value="Fido"/>
</dbReference>
<dbReference type="InterPro" id="IPR023753">
    <property type="entry name" value="FAD/NAD-binding_dom"/>
</dbReference>
<sequence>MPALLDVLIIGGGPAGLSAATALARQLYTAVVFDSGVYRNARATHMHAVPTWDHRDPADFRAAARADLLARYDTIRFEQTSVSAVRRTDDGRFEATDANGIAWRGRKLVLATGVRDVYPDIPGYDDLWGRGLYHCLFCHGFEDRGSASVGVLAVGDLAKVGPALHVSRMAKRLAKKVVIYTNGSSALLDSLATAVAEDPVFVLDNRRVVRLEKGENSSSKAIVHLEDGTAASHGFVVHKPKGEVNGPFVQQLGLELNEEGVIKTTQPFCETTVTGVFAAGDCATPITSVVNAMSMVEIPLRRKSLASLFPDLEIGRSSSPSPARTTRRMANLAESITSTFSKGWPPWGSIRRGEPADAAEPQFTIRLAEELKKEASRQHFVADPADVIDKVRAGSQRSTSARSMEAWQGLEEALLRLVYGSNLIESAGSSYQVTAKLCRAVFRGEKVPIEIEERDAEYQEHLEHLLSTNRPAGHSHVLRSRREIVQHAQALDYMIEHIVVNKEPWSEELILEAHRILQTGLDDDGEVEAGKYRTHEVAVKYEKPGDGGKRKKASICIRARAVPGYMKDMVAHLNDDILAAEQAGTLDPYTLAARYHHQFVNIHPFGDGNGRISRIILNCLLLRYAGHVSEIGLDQAERDDYIAIATRGAKVFHQEDMEVEFAEHTGHLELARFVLAKSKRSLERIWTWALGMKGDDEAV</sequence>
<dbReference type="SUPFAM" id="SSF51905">
    <property type="entry name" value="FAD/NAD(P)-binding domain"/>
    <property type="match status" value="1"/>
</dbReference>
<evidence type="ECO:0000259" key="3">
    <source>
        <dbReference type="PROSITE" id="PS51459"/>
    </source>
</evidence>
<dbReference type="GO" id="GO:0016491">
    <property type="term" value="F:oxidoreductase activity"/>
    <property type="evidence" value="ECO:0007669"/>
    <property type="project" value="InterPro"/>
</dbReference>
<dbReference type="InterPro" id="IPR040198">
    <property type="entry name" value="Fido_containing"/>
</dbReference>
<dbReference type="InterPro" id="IPR036188">
    <property type="entry name" value="FAD/NAD-bd_sf"/>
</dbReference>